<name>A0ABN8M5D5_9CNID</name>
<keyword evidence="1" id="KW-0472">Membrane</keyword>
<dbReference type="EMBL" id="CALNXI010000270">
    <property type="protein sequence ID" value="CAH3023657.1"/>
    <property type="molecule type" value="Genomic_DNA"/>
</dbReference>
<accession>A0ABN8M5D5</accession>
<reference evidence="2 3" key="1">
    <citation type="submission" date="2022-05" db="EMBL/GenBank/DDBJ databases">
        <authorList>
            <consortium name="Genoscope - CEA"/>
            <person name="William W."/>
        </authorList>
    </citation>
    <scope>NUCLEOTIDE SEQUENCE [LARGE SCALE GENOMIC DNA]</scope>
</reference>
<keyword evidence="1" id="KW-0812">Transmembrane</keyword>
<comment type="caution">
    <text evidence="2">The sequence shown here is derived from an EMBL/GenBank/DDBJ whole genome shotgun (WGS) entry which is preliminary data.</text>
</comment>
<evidence type="ECO:0000313" key="2">
    <source>
        <dbReference type="EMBL" id="CAH3023657.1"/>
    </source>
</evidence>
<organism evidence="2 3">
    <name type="scientific">Porites evermanni</name>
    <dbReference type="NCBI Taxonomy" id="104178"/>
    <lineage>
        <taxon>Eukaryota</taxon>
        <taxon>Metazoa</taxon>
        <taxon>Cnidaria</taxon>
        <taxon>Anthozoa</taxon>
        <taxon>Hexacorallia</taxon>
        <taxon>Scleractinia</taxon>
        <taxon>Fungiina</taxon>
        <taxon>Poritidae</taxon>
        <taxon>Porites</taxon>
    </lineage>
</organism>
<sequence>LFLPTLVAKKDHDYQDPYDYEEDYGNDESGDSGNKCPIIDLPPGLGGRCDVSDLCSKITCDVKVQGRHATIVFKVNRCEDPLTATVTFKSPGFVVDWSHTFKDGDVIKLPEDHTITEGLNSLAKVSVSLKVGLKRNGEKLHFKLELMGDANIPLLRSKDHPFDANLLEGEIPLSSKYCGFSAWYNRQPRYIKMLTIAGPILGFIFLFILTICCGMWCKRRAPARLQVNLPTHQPQILSTQSKVPMQQLVNEA</sequence>
<keyword evidence="3" id="KW-1185">Reference proteome</keyword>
<evidence type="ECO:0000313" key="3">
    <source>
        <dbReference type="Proteomes" id="UP001159427"/>
    </source>
</evidence>
<dbReference type="Proteomes" id="UP001159427">
    <property type="component" value="Unassembled WGS sequence"/>
</dbReference>
<feature type="non-terminal residue" evidence="2">
    <location>
        <position position="1"/>
    </location>
</feature>
<proteinExistence type="predicted"/>
<evidence type="ECO:0000256" key="1">
    <source>
        <dbReference type="SAM" id="Phobius"/>
    </source>
</evidence>
<gene>
    <name evidence="2" type="ORF">PEVE_00020106</name>
</gene>
<protein>
    <submittedName>
        <fullName evidence="2">Uncharacterized protein</fullName>
    </submittedName>
</protein>
<keyword evidence="1" id="KW-1133">Transmembrane helix</keyword>
<feature type="transmembrane region" description="Helical" evidence="1">
    <location>
        <begin position="196"/>
        <end position="217"/>
    </location>
</feature>